<evidence type="ECO:0000256" key="8">
    <source>
        <dbReference type="SAM" id="SignalP"/>
    </source>
</evidence>
<feature type="transmembrane region" description="Helical" evidence="7">
    <location>
        <begin position="861"/>
        <end position="888"/>
    </location>
</feature>
<feature type="transmembrane region" description="Helical" evidence="7">
    <location>
        <begin position="959"/>
        <end position="982"/>
    </location>
</feature>
<evidence type="ECO:0000259" key="9">
    <source>
        <dbReference type="Pfam" id="PF02687"/>
    </source>
</evidence>
<feature type="transmembrane region" description="Helical" evidence="7">
    <location>
        <begin position="278"/>
        <end position="301"/>
    </location>
</feature>
<dbReference type="GO" id="GO:0005886">
    <property type="term" value="C:plasma membrane"/>
    <property type="evidence" value="ECO:0007669"/>
    <property type="project" value="UniProtKB-SubCell"/>
</dbReference>
<feature type="transmembrane region" description="Helical" evidence="7">
    <location>
        <begin position="409"/>
        <end position="430"/>
    </location>
</feature>
<feature type="transmembrane region" description="Helical" evidence="7">
    <location>
        <begin position="368"/>
        <end position="388"/>
    </location>
</feature>
<evidence type="ECO:0000256" key="1">
    <source>
        <dbReference type="ARBA" id="ARBA00004651"/>
    </source>
</evidence>
<sequence>MTALLWAMVRARRGLAVITLLLTALAAAAAAAGPLYQDAAAESLRGVEVAAASVDERVVTAQTSDDPRGGDQPLRPYVPGMITLSGTSAQVVVTGAQGEKNAEGEEKAQNMFLATRTGICEHLVIVRGRCATGEREVVLREDAGRDLAVAPGQDLAFQTPPTGSRDEEERSPVRLTVVGFYAPVRFDDPYWGDREILTGLDQPAAFATERTVAAVEGSRMRMVDLLVTPAAFDDMDRLRDDLGDAESELDAGGFGVDSELSKLIARIKDGESQLASSLLLAAVPLVMLCWLVLFIAVAGGVEQRRGELGLTALRGVPARTRWWLATAETSVPVLLAVIPGYLLGYAATALLATVALPGSPPVYLNPASALYTAVAVLGALLAGLLAQVRALTTPVLGLLRRARVRRRGGLVGGVEAMVGALALVAGYQVAAGGDTGSGGIGLLAPLCIALGLGLVAARAIGVPAERLGKRALRRGRLRTGLAALTLARGGGTHWVVVLLTVVFGLLGFALSARDVAAQAWHERAEVQVGAARVLQVEALPAASLLHAVRAADPSGRYAMAAMRVNVNSETKLLAVDSSRFAAVALWPDAYGATPPAEVARQLRPTEVTPLSLTAAEVEITVTLDRLEPGAKAGLTLRLVGTGGAQSTVRVDKLLPGTHAYRIATPTCAADACQLRHLMVDLFTPKRYLVDLTVGDLRDPTGKTVLAGAELAGHHWRLPQTSAARPVPEMAPAAGGLRVWVDSVLTPDMRAAADPAPDPLPLVAAGDLPPELLGAGGTVRVPIVRAGTLPLVPRNGSHGALVDLQYADLRVGGESDAQEPEVWLSADAPADLVRRLEASGLKVLGERDAAGQLHLYEEQAPALAMLFLAAAALVGVLFAAGGLLVTAVLERGRTDGGLATLRAQGVSERVLRSADLGGRFALVLAGTVIGLLAAVLSWALARGVLPVFGDGGTAVPPPDLPGPLVAAPIAAALLVLLTTCLLATKVARGSEGATS</sequence>
<evidence type="ECO:0000256" key="4">
    <source>
        <dbReference type="ARBA" id="ARBA00022989"/>
    </source>
</evidence>
<name>A0A8J3NU04_9ACTN</name>
<dbReference type="PANTHER" id="PTHR30572:SF4">
    <property type="entry name" value="ABC TRANSPORTER PERMEASE YTRF"/>
    <property type="match status" value="1"/>
</dbReference>
<feature type="transmembrane region" description="Helical" evidence="7">
    <location>
        <begin position="919"/>
        <end position="939"/>
    </location>
</feature>
<evidence type="ECO:0000313" key="10">
    <source>
        <dbReference type="EMBL" id="GIF92562.1"/>
    </source>
</evidence>
<comment type="subcellular location">
    <subcellularLocation>
        <location evidence="1">Cell membrane</location>
        <topology evidence="1">Multi-pass membrane protein</topology>
    </subcellularLocation>
</comment>
<dbReference type="RefSeq" id="WP_191843536.1">
    <property type="nucleotide sequence ID" value="NZ_BAAALB010000018.1"/>
</dbReference>
<keyword evidence="5 7" id="KW-0472">Membrane</keyword>
<organism evidence="10 11">
    <name type="scientific">Catellatospora chokoriensis</name>
    <dbReference type="NCBI Taxonomy" id="310353"/>
    <lineage>
        <taxon>Bacteria</taxon>
        <taxon>Bacillati</taxon>
        <taxon>Actinomycetota</taxon>
        <taxon>Actinomycetes</taxon>
        <taxon>Micromonosporales</taxon>
        <taxon>Micromonosporaceae</taxon>
        <taxon>Catellatospora</taxon>
    </lineage>
</organism>
<feature type="domain" description="ABC3 transporter permease C-terminal" evidence="9">
    <location>
        <begin position="285"/>
        <end position="391"/>
    </location>
</feature>
<keyword evidence="2" id="KW-1003">Cell membrane</keyword>
<dbReference type="InterPro" id="IPR003838">
    <property type="entry name" value="ABC3_permease_C"/>
</dbReference>
<dbReference type="Proteomes" id="UP000619293">
    <property type="component" value="Unassembled WGS sequence"/>
</dbReference>
<dbReference type="GO" id="GO:0022857">
    <property type="term" value="F:transmembrane transporter activity"/>
    <property type="evidence" value="ECO:0007669"/>
    <property type="project" value="TreeGrafter"/>
</dbReference>
<evidence type="ECO:0000256" key="5">
    <source>
        <dbReference type="ARBA" id="ARBA00023136"/>
    </source>
</evidence>
<protein>
    <recommendedName>
        <fullName evidence="9">ABC3 transporter permease C-terminal domain-containing protein</fullName>
    </recommendedName>
</protein>
<comment type="similarity">
    <text evidence="6">Belongs to the ABC-4 integral membrane protein family.</text>
</comment>
<keyword evidence="11" id="KW-1185">Reference proteome</keyword>
<keyword evidence="8" id="KW-0732">Signal</keyword>
<evidence type="ECO:0000256" key="2">
    <source>
        <dbReference type="ARBA" id="ARBA00022475"/>
    </source>
</evidence>
<feature type="transmembrane region" description="Helical" evidence="7">
    <location>
        <begin position="481"/>
        <end position="510"/>
    </location>
</feature>
<accession>A0A8J3NU04</accession>
<evidence type="ECO:0000256" key="7">
    <source>
        <dbReference type="SAM" id="Phobius"/>
    </source>
</evidence>
<gene>
    <name evidence="10" type="ORF">Cch02nite_60060</name>
</gene>
<comment type="caution">
    <text evidence="10">The sequence shown here is derived from an EMBL/GenBank/DDBJ whole genome shotgun (WGS) entry which is preliminary data.</text>
</comment>
<evidence type="ECO:0000313" key="11">
    <source>
        <dbReference type="Proteomes" id="UP000619293"/>
    </source>
</evidence>
<evidence type="ECO:0000256" key="6">
    <source>
        <dbReference type="ARBA" id="ARBA00038076"/>
    </source>
</evidence>
<evidence type="ECO:0000256" key="3">
    <source>
        <dbReference type="ARBA" id="ARBA00022692"/>
    </source>
</evidence>
<dbReference type="InterPro" id="IPR050250">
    <property type="entry name" value="Macrolide_Exporter_MacB"/>
</dbReference>
<keyword evidence="4 7" id="KW-1133">Transmembrane helix</keyword>
<reference evidence="10 11" key="1">
    <citation type="submission" date="2021-01" db="EMBL/GenBank/DDBJ databases">
        <title>Whole genome shotgun sequence of Catellatospora chokoriensis NBRC 107358.</title>
        <authorList>
            <person name="Komaki H."/>
            <person name="Tamura T."/>
        </authorList>
    </citation>
    <scope>NUCLEOTIDE SEQUENCE [LARGE SCALE GENOMIC DNA]</scope>
    <source>
        <strain evidence="10 11">NBRC 107358</strain>
    </source>
</reference>
<feature type="signal peptide" evidence="8">
    <location>
        <begin position="1"/>
        <end position="29"/>
    </location>
</feature>
<proteinExistence type="inferred from homology"/>
<dbReference type="EMBL" id="BONG01000047">
    <property type="protein sequence ID" value="GIF92562.1"/>
    <property type="molecule type" value="Genomic_DNA"/>
</dbReference>
<dbReference type="AlphaFoldDB" id="A0A8J3NU04"/>
<keyword evidence="3 7" id="KW-0812">Transmembrane</keyword>
<feature type="transmembrane region" description="Helical" evidence="7">
    <location>
        <begin position="322"/>
        <end position="348"/>
    </location>
</feature>
<feature type="transmembrane region" description="Helical" evidence="7">
    <location>
        <begin position="442"/>
        <end position="460"/>
    </location>
</feature>
<dbReference type="PANTHER" id="PTHR30572">
    <property type="entry name" value="MEMBRANE COMPONENT OF TRANSPORTER-RELATED"/>
    <property type="match status" value="1"/>
</dbReference>
<feature type="chain" id="PRO_5039543189" description="ABC3 transporter permease C-terminal domain-containing protein" evidence="8">
    <location>
        <begin position="30"/>
        <end position="994"/>
    </location>
</feature>
<dbReference type="Pfam" id="PF02687">
    <property type="entry name" value="FtsX"/>
    <property type="match status" value="1"/>
</dbReference>